<sequence>MFQNASVKRVYVETYGCQMNVSDGELMEGILAARGYEIVGNPEEADVVLVNTCAIREHAERRVLGRVSQLNGLKRENPDLVIGITGCMAQRMGDDLLEKAPFVDLVMGPDSYRSLPQAIGGFDNKPRERKQLAVLALHSEENYQGLEQ</sequence>
<evidence type="ECO:0000256" key="2">
    <source>
        <dbReference type="ARBA" id="ARBA00022691"/>
    </source>
</evidence>
<gene>
    <name evidence="7" type="ORF">METZ01_LOCUS406022</name>
</gene>
<dbReference type="Pfam" id="PF00919">
    <property type="entry name" value="UPF0004"/>
    <property type="match status" value="1"/>
</dbReference>
<dbReference type="GO" id="GO:0046872">
    <property type="term" value="F:metal ion binding"/>
    <property type="evidence" value="ECO:0007669"/>
    <property type="project" value="UniProtKB-KW"/>
</dbReference>
<dbReference type="Gene3D" id="3.40.50.12160">
    <property type="entry name" value="Methylthiotransferase, N-terminal domain"/>
    <property type="match status" value="1"/>
</dbReference>
<dbReference type="AlphaFoldDB" id="A0A382W4W9"/>
<feature type="domain" description="MTTase N-terminal" evidence="6">
    <location>
        <begin position="8"/>
        <end position="124"/>
    </location>
</feature>
<keyword evidence="1" id="KW-0004">4Fe-4S</keyword>
<evidence type="ECO:0000259" key="6">
    <source>
        <dbReference type="PROSITE" id="PS51449"/>
    </source>
</evidence>
<keyword evidence="4" id="KW-0408">Iron</keyword>
<evidence type="ECO:0000313" key="7">
    <source>
        <dbReference type="EMBL" id="SVD53168.1"/>
    </source>
</evidence>
<dbReference type="InterPro" id="IPR038135">
    <property type="entry name" value="Methylthiotransferase_N_sf"/>
</dbReference>
<organism evidence="7">
    <name type="scientific">marine metagenome</name>
    <dbReference type="NCBI Taxonomy" id="408172"/>
    <lineage>
        <taxon>unclassified sequences</taxon>
        <taxon>metagenomes</taxon>
        <taxon>ecological metagenomes</taxon>
    </lineage>
</organism>
<dbReference type="FunFam" id="3.40.50.12160:FF:000003">
    <property type="entry name" value="CDK5 regulatory subunit-associated protein 1"/>
    <property type="match status" value="1"/>
</dbReference>
<feature type="non-terminal residue" evidence="7">
    <location>
        <position position="148"/>
    </location>
</feature>
<accession>A0A382W4W9</accession>
<dbReference type="InterPro" id="IPR013848">
    <property type="entry name" value="Methylthiotransferase_N"/>
</dbReference>
<keyword evidence="5" id="KW-0411">Iron-sulfur</keyword>
<reference evidence="7" key="1">
    <citation type="submission" date="2018-05" db="EMBL/GenBank/DDBJ databases">
        <authorList>
            <person name="Lanie J.A."/>
            <person name="Ng W.-L."/>
            <person name="Kazmierczak K.M."/>
            <person name="Andrzejewski T.M."/>
            <person name="Davidsen T.M."/>
            <person name="Wayne K.J."/>
            <person name="Tettelin H."/>
            <person name="Glass J.I."/>
            <person name="Rusch D."/>
            <person name="Podicherti R."/>
            <person name="Tsui H.-C.T."/>
            <person name="Winkler M.E."/>
        </authorList>
    </citation>
    <scope>NUCLEOTIDE SEQUENCE</scope>
</reference>
<protein>
    <recommendedName>
        <fullName evidence="6">MTTase N-terminal domain-containing protein</fullName>
    </recommendedName>
</protein>
<keyword evidence="2" id="KW-0949">S-adenosyl-L-methionine</keyword>
<evidence type="ECO:0000256" key="1">
    <source>
        <dbReference type="ARBA" id="ARBA00022485"/>
    </source>
</evidence>
<dbReference type="PROSITE" id="PS51449">
    <property type="entry name" value="MTTASE_N"/>
    <property type="match status" value="1"/>
</dbReference>
<evidence type="ECO:0000256" key="4">
    <source>
        <dbReference type="ARBA" id="ARBA00023004"/>
    </source>
</evidence>
<keyword evidence="3" id="KW-0479">Metal-binding</keyword>
<dbReference type="PANTHER" id="PTHR43020">
    <property type="entry name" value="CDK5 REGULATORY SUBUNIT-ASSOCIATED PROTEIN 1"/>
    <property type="match status" value="1"/>
</dbReference>
<dbReference type="GO" id="GO:0005829">
    <property type="term" value="C:cytosol"/>
    <property type="evidence" value="ECO:0007669"/>
    <property type="project" value="TreeGrafter"/>
</dbReference>
<evidence type="ECO:0000256" key="3">
    <source>
        <dbReference type="ARBA" id="ARBA00022723"/>
    </source>
</evidence>
<dbReference type="GO" id="GO:0051539">
    <property type="term" value="F:4 iron, 4 sulfur cluster binding"/>
    <property type="evidence" value="ECO:0007669"/>
    <property type="project" value="UniProtKB-KW"/>
</dbReference>
<dbReference type="PANTHER" id="PTHR43020:SF2">
    <property type="entry name" value="MITOCHONDRIAL TRNA METHYLTHIOTRANSFERASE CDK5RAP1"/>
    <property type="match status" value="1"/>
</dbReference>
<dbReference type="GO" id="GO:0035597">
    <property type="term" value="F:tRNA-2-methylthio-N(6)-dimethylallyladenosine(37) synthase activity"/>
    <property type="evidence" value="ECO:0007669"/>
    <property type="project" value="TreeGrafter"/>
</dbReference>
<evidence type="ECO:0000256" key="5">
    <source>
        <dbReference type="ARBA" id="ARBA00023014"/>
    </source>
</evidence>
<dbReference type="EMBL" id="UINC01156635">
    <property type="protein sequence ID" value="SVD53168.1"/>
    <property type="molecule type" value="Genomic_DNA"/>
</dbReference>
<name>A0A382W4W9_9ZZZZ</name>
<proteinExistence type="predicted"/>